<feature type="non-terminal residue" evidence="3">
    <location>
        <position position="1"/>
    </location>
</feature>
<dbReference type="InterPro" id="IPR004045">
    <property type="entry name" value="Glutathione_S-Trfase_N"/>
</dbReference>
<feature type="domain" description="GST N-terminal" evidence="1">
    <location>
        <begin position="3"/>
        <end position="109"/>
    </location>
</feature>
<dbReference type="PROSITE" id="PS50405">
    <property type="entry name" value="GST_CTER"/>
    <property type="match status" value="1"/>
</dbReference>
<comment type="caution">
    <text evidence="3">The sequence shown here is derived from an EMBL/GenBank/DDBJ whole genome shotgun (WGS) entry which is preliminary data.</text>
</comment>
<feature type="domain" description="GST C-terminal" evidence="2">
    <location>
        <begin position="116"/>
        <end position="244"/>
    </location>
</feature>
<name>A0A8J7NJV5_ATRSP</name>
<dbReference type="PANTHER" id="PTHR42673">
    <property type="entry name" value="MALEYLACETOACETATE ISOMERASE"/>
    <property type="match status" value="1"/>
</dbReference>
<dbReference type="SUPFAM" id="SSF52833">
    <property type="entry name" value="Thioredoxin-like"/>
    <property type="match status" value="1"/>
</dbReference>
<dbReference type="InterPro" id="IPR036282">
    <property type="entry name" value="Glutathione-S-Trfase_C_sf"/>
</dbReference>
<dbReference type="GO" id="GO:0004364">
    <property type="term" value="F:glutathione transferase activity"/>
    <property type="evidence" value="ECO:0007669"/>
    <property type="project" value="TreeGrafter"/>
</dbReference>
<dbReference type="SFLD" id="SFLDG00358">
    <property type="entry name" value="Main_(cytGST)"/>
    <property type="match status" value="1"/>
</dbReference>
<dbReference type="CDD" id="cd00570">
    <property type="entry name" value="GST_N_family"/>
    <property type="match status" value="1"/>
</dbReference>
<dbReference type="AlphaFoldDB" id="A0A8J7NJV5"/>
<feature type="non-terminal residue" evidence="3">
    <location>
        <position position="250"/>
    </location>
</feature>
<dbReference type="Gene3D" id="1.20.1050.10">
    <property type="match status" value="1"/>
</dbReference>
<evidence type="ECO:0000313" key="4">
    <source>
        <dbReference type="Proteomes" id="UP000736164"/>
    </source>
</evidence>
<dbReference type="GO" id="GO:0006559">
    <property type="term" value="P:L-phenylalanine catabolic process"/>
    <property type="evidence" value="ECO:0007669"/>
    <property type="project" value="TreeGrafter"/>
</dbReference>
<dbReference type="CDD" id="cd00299">
    <property type="entry name" value="GST_C_family"/>
    <property type="match status" value="1"/>
</dbReference>
<dbReference type="Pfam" id="PF14497">
    <property type="entry name" value="GST_C_3"/>
    <property type="match status" value="1"/>
</dbReference>
<dbReference type="SFLD" id="SFLDS00019">
    <property type="entry name" value="Glutathione_Transferase_(cytos"/>
    <property type="match status" value="1"/>
</dbReference>
<dbReference type="EMBL" id="JAAWVO010016584">
    <property type="protein sequence ID" value="MBN3314642.1"/>
    <property type="molecule type" value="Genomic_DNA"/>
</dbReference>
<dbReference type="PROSITE" id="PS50404">
    <property type="entry name" value="GST_NTER"/>
    <property type="match status" value="1"/>
</dbReference>
<dbReference type="InterPro" id="IPR036249">
    <property type="entry name" value="Thioredoxin-like_sf"/>
</dbReference>
<evidence type="ECO:0000259" key="2">
    <source>
        <dbReference type="PROSITE" id="PS50405"/>
    </source>
</evidence>
<dbReference type="Proteomes" id="UP000736164">
    <property type="component" value="Unassembled WGS sequence"/>
</dbReference>
<dbReference type="InterPro" id="IPR040079">
    <property type="entry name" value="Glutathione_S-Trfase"/>
</dbReference>
<evidence type="ECO:0000259" key="1">
    <source>
        <dbReference type="PROSITE" id="PS50404"/>
    </source>
</evidence>
<evidence type="ECO:0000313" key="3">
    <source>
        <dbReference type="EMBL" id="MBN3314642.1"/>
    </source>
</evidence>
<dbReference type="InterPro" id="IPR010987">
    <property type="entry name" value="Glutathione-S-Trfase_C-like"/>
</dbReference>
<proteinExistence type="predicted"/>
<dbReference type="FunFam" id="3.40.30.10:FF:000221">
    <property type="entry name" value="Glutathione S-transferase rho"/>
    <property type="match status" value="1"/>
</dbReference>
<reference evidence="3" key="1">
    <citation type="journal article" date="2021" name="Cell">
        <title>Tracing the genetic footprints of vertebrate landing in non-teleost ray-finned fishes.</title>
        <authorList>
            <person name="Bi X."/>
            <person name="Wang K."/>
            <person name="Yang L."/>
            <person name="Pan H."/>
            <person name="Jiang H."/>
            <person name="Wei Q."/>
            <person name="Fang M."/>
            <person name="Yu H."/>
            <person name="Zhu C."/>
            <person name="Cai Y."/>
            <person name="He Y."/>
            <person name="Gan X."/>
            <person name="Zeng H."/>
            <person name="Yu D."/>
            <person name="Zhu Y."/>
            <person name="Jiang H."/>
            <person name="Qiu Q."/>
            <person name="Yang H."/>
            <person name="Zhang Y.E."/>
            <person name="Wang W."/>
            <person name="Zhu M."/>
            <person name="He S."/>
            <person name="Zhang G."/>
        </authorList>
    </citation>
    <scope>NUCLEOTIDE SEQUENCE</scope>
    <source>
        <strain evidence="3">Allg_001</strain>
    </source>
</reference>
<dbReference type="Gene3D" id="3.40.30.10">
    <property type="entry name" value="Glutaredoxin"/>
    <property type="match status" value="1"/>
</dbReference>
<keyword evidence="4" id="KW-1185">Reference proteome</keyword>
<dbReference type="FunFam" id="1.20.1050.10:FF:000046">
    <property type="entry name" value="Glutathione S-transferase rho"/>
    <property type="match status" value="1"/>
</dbReference>
<protein>
    <submittedName>
        <fullName evidence="3">GSTA transferase</fullName>
    </submittedName>
</protein>
<dbReference type="PANTHER" id="PTHR42673:SF4">
    <property type="entry name" value="MALEYLACETOACETATE ISOMERASE"/>
    <property type="match status" value="1"/>
</dbReference>
<keyword evidence="3" id="KW-0808">Transferase</keyword>
<dbReference type="SUPFAM" id="SSF47616">
    <property type="entry name" value="GST C-terminal domain-like"/>
    <property type="match status" value="1"/>
</dbReference>
<accession>A0A8J7NJV5</accession>
<sequence length="250" mass="29193">MAKQMLLYWGSGSPPCWRVMITLEEKNLQGYQNKLLSFEKQEHKSKDVMDINPRGQYSTFYIKKSDLQHTIHLFTEKVSELPSFKHDNIIINESYGACLYLENQFKSQGTQLIPDAAAEQALVYQRMFEVMSLHEKMADAIFYTWRVPEAERHDSALKRNREALAAELRIWEGYFQKMDSGSYVAGKNFTMADVMFFPQIAFVFRFGLSQEKYPKLAEYYSLVKERPSIKASWPPHWTENPQGSDTLKDL</sequence>
<dbReference type="Pfam" id="PF13409">
    <property type="entry name" value="GST_N_2"/>
    <property type="match status" value="1"/>
</dbReference>
<dbReference type="InterPro" id="IPR004046">
    <property type="entry name" value="GST_C"/>
</dbReference>
<dbReference type="GO" id="GO:0006749">
    <property type="term" value="P:glutathione metabolic process"/>
    <property type="evidence" value="ECO:0007669"/>
    <property type="project" value="TreeGrafter"/>
</dbReference>
<gene>
    <name evidence="3" type="primary">Gsta</name>
    <name evidence="3" type="ORF">GTO95_0002595</name>
</gene>
<dbReference type="GO" id="GO:0016034">
    <property type="term" value="F:maleylacetoacetate isomerase activity"/>
    <property type="evidence" value="ECO:0007669"/>
    <property type="project" value="TreeGrafter"/>
</dbReference>
<dbReference type="GO" id="GO:0005739">
    <property type="term" value="C:mitochondrion"/>
    <property type="evidence" value="ECO:0007669"/>
    <property type="project" value="TreeGrafter"/>
</dbReference>
<organism evidence="3 4">
    <name type="scientific">Atractosteus spatula</name>
    <name type="common">Alligator gar</name>
    <name type="synonym">Lepisosteus spatula</name>
    <dbReference type="NCBI Taxonomy" id="7917"/>
    <lineage>
        <taxon>Eukaryota</taxon>
        <taxon>Metazoa</taxon>
        <taxon>Chordata</taxon>
        <taxon>Craniata</taxon>
        <taxon>Vertebrata</taxon>
        <taxon>Euteleostomi</taxon>
        <taxon>Actinopterygii</taxon>
        <taxon>Neopterygii</taxon>
        <taxon>Holostei</taxon>
        <taxon>Semionotiformes</taxon>
        <taxon>Lepisosteidae</taxon>
        <taxon>Atractosteus</taxon>
    </lineage>
</organism>